<gene>
    <name evidence="2" type="primary">pilM</name>
    <name evidence="2" type="ORF">FL583_09945</name>
</gene>
<dbReference type="GO" id="GO:0051301">
    <property type="term" value="P:cell division"/>
    <property type="evidence" value="ECO:0007669"/>
    <property type="project" value="InterPro"/>
</dbReference>
<dbReference type="Proteomes" id="UP000317982">
    <property type="component" value="Unassembled WGS sequence"/>
</dbReference>
<keyword evidence="3" id="KW-1185">Reference proteome</keyword>
<dbReference type="SUPFAM" id="SSF53067">
    <property type="entry name" value="Actin-like ATPase domain"/>
    <property type="match status" value="1"/>
</dbReference>
<evidence type="ECO:0000313" key="2">
    <source>
        <dbReference type="EMBL" id="TQS45393.1"/>
    </source>
</evidence>
<organism evidence="2 3">
    <name type="scientific">Cryptosporangium phraense</name>
    <dbReference type="NCBI Taxonomy" id="2593070"/>
    <lineage>
        <taxon>Bacteria</taxon>
        <taxon>Bacillati</taxon>
        <taxon>Actinomycetota</taxon>
        <taxon>Actinomycetes</taxon>
        <taxon>Cryptosporangiales</taxon>
        <taxon>Cryptosporangiaceae</taxon>
        <taxon>Cryptosporangium</taxon>
    </lineage>
</organism>
<evidence type="ECO:0000259" key="1">
    <source>
        <dbReference type="SMART" id="SM00842"/>
    </source>
</evidence>
<dbReference type="InterPro" id="IPR005883">
    <property type="entry name" value="PilM"/>
</dbReference>
<proteinExistence type="predicted"/>
<dbReference type="Gene3D" id="3.30.420.40">
    <property type="match status" value="2"/>
</dbReference>
<dbReference type="InterPro" id="IPR003494">
    <property type="entry name" value="SHS2_FtsA"/>
</dbReference>
<sequence>MAPTTLIGLDIGSTSIRVVEAGHGKDGPTLINYTEVPLPPGAVQSGVVHDEKALTAAVRHARASAGLSSKRVVLGVTNMQAVVREMTVANLPAKDLRASLPFQVRDSLPLPVERSVLDFLPLENPGLNETVRGLLVAVPKEPILTAVRAVEAAGLTVLRVDLASLALLRAAARLDDQVEAIVDIGTQITTVIVHTDGVPLIVRTIPRGGAEVTTALASRLNVATPEAEALKCRIGLWSENGPEVAETVREAIRPLLNEIRGSFAYLTTAGQPKQVTRLVLAGGGGQLPGLPDTLSDQLDVTVDYADPMARLRRTRQSRHASVEALPLSATVSIGLTLGAA</sequence>
<dbReference type="OrthoDB" id="1926201at2"/>
<dbReference type="InterPro" id="IPR043129">
    <property type="entry name" value="ATPase_NBD"/>
</dbReference>
<feature type="domain" description="SHS2" evidence="1">
    <location>
        <begin position="6"/>
        <end position="171"/>
    </location>
</feature>
<dbReference type="CDD" id="cd24049">
    <property type="entry name" value="ASKHA_NBD_PilM"/>
    <property type="match status" value="1"/>
</dbReference>
<evidence type="ECO:0000313" key="3">
    <source>
        <dbReference type="Proteomes" id="UP000317982"/>
    </source>
</evidence>
<dbReference type="NCBIfam" id="TIGR01175">
    <property type="entry name" value="pilM"/>
    <property type="match status" value="1"/>
</dbReference>
<dbReference type="Gene3D" id="3.30.1490.300">
    <property type="match status" value="1"/>
</dbReference>
<accession>A0A545AVP6</accession>
<dbReference type="InterPro" id="IPR050696">
    <property type="entry name" value="FtsA/MreB"/>
</dbReference>
<dbReference type="Pfam" id="PF11104">
    <property type="entry name" value="PilM_2"/>
    <property type="match status" value="1"/>
</dbReference>
<dbReference type="PIRSF" id="PIRSF019169">
    <property type="entry name" value="PilM"/>
    <property type="match status" value="1"/>
</dbReference>
<dbReference type="PANTHER" id="PTHR32432:SF3">
    <property type="entry name" value="ETHANOLAMINE UTILIZATION PROTEIN EUTJ"/>
    <property type="match status" value="1"/>
</dbReference>
<protein>
    <submittedName>
        <fullName evidence="2">Type IV pilus assembly protein PilM</fullName>
    </submittedName>
</protein>
<dbReference type="PANTHER" id="PTHR32432">
    <property type="entry name" value="CELL DIVISION PROTEIN FTSA-RELATED"/>
    <property type="match status" value="1"/>
</dbReference>
<reference evidence="2 3" key="1">
    <citation type="submission" date="2019-07" db="EMBL/GenBank/DDBJ databases">
        <title>Cryptosporangium phraense sp. nov., isolated from plant litter.</title>
        <authorList>
            <person name="Suriyachadkun C."/>
        </authorList>
    </citation>
    <scope>NUCLEOTIDE SEQUENCE [LARGE SCALE GENOMIC DNA]</scope>
    <source>
        <strain evidence="2 3">A-T 5661</strain>
    </source>
</reference>
<name>A0A545AVP6_9ACTN</name>
<dbReference type="InParanoid" id="A0A545AVP6"/>
<dbReference type="EMBL" id="VIRS01000005">
    <property type="protein sequence ID" value="TQS45393.1"/>
    <property type="molecule type" value="Genomic_DNA"/>
</dbReference>
<dbReference type="SMART" id="SM00842">
    <property type="entry name" value="FtsA"/>
    <property type="match status" value="1"/>
</dbReference>
<dbReference type="RefSeq" id="WP_142704258.1">
    <property type="nucleotide sequence ID" value="NZ_VIRS01000005.1"/>
</dbReference>
<dbReference type="AlphaFoldDB" id="A0A545AVP6"/>
<comment type="caution">
    <text evidence="2">The sequence shown here is derived from an EMBL/GenBank/DDBJ whole genome shotgun (WGS) entry which is preliminary data.</text>
</comment>